<dbReference type="Gene3D" id="3.60.15.10">
    <property type="entry name" value="Ribonuclease Z/Hydroxyacylglutathione hydrolase-like"/>
    <property type="match status" value="1"/>
</dbReference>
<proteinExistence type="predicted"/>
<organism evidence="1 2">
    <name type="scientific">Rhizoctonia solani</name>
    <dbReference type="NCBI Taxonomy" id="456999"/>
    <lineage>
        <taxon>Eukaryota</taxon>
        <taxon>Fungi</taxon>
        <taxon>Dikarya</taxon>
        <taxon>Basidiomycota</taxon>
        <taxon>Agaricomycotina</taxon>
        <taxon>Agaricomycetes</taxon>
        <taxon>Cantharellales</taxon>
        <taxon>Ceratobasidiaceae</taxon>
        <taxon>Rhizoctonia</taxon>
    </lineage>
</organism>
<name>A0A8H3CMF8_9AGAM</name>
<protein>
    <recommendedName>
        <fullName evidence="3">Metallo-beta-lactamase domain-containing protein</fullName>
    </recommendedName>
</protein>
<dbReference type="EMBL" id="CAJMWR010004126">
    <property type="protein sequence ID" value="CAE6485328.1"/>
    <property type="molecule type" value="Genomic_DNA"/>
</dbReference>
<evidence type="ECO:0000313" key="1">
    <source>
        <dbReference type="EMBL" id="CAE6485328.1"/>
    </source>
</evidence>
<dbReference type="AlphaFoldDB" id="A0A8H3CMF8"/>
<dbReference type="Proteomes" id="UP000663840">
    <property type="component" value="Unassembled WGS sequence"/>
</dbReference>
<accession>A0A8H3CMF8</accession>
<evidence type="ECO:0008006" key="3">
    <source>
        <dbReference type="Google" id="ProtNLM"/>
    </source>
</evidence>
<dbReference type="SUPFAM" id="SSF56281">
    <property type="entry name" value="Metallo-hydrolase/oxidoreductase"/>
    <property type="match status" value="1"/>
</dbReference>
<sequence length="410" mass="45185">MPAKLIVVYAGYGDTILIEDNDTDPKSPGCWLIDGGPVTAMPGQGEALDGSPGKHGYQAYYQFLRAAVRRFCSSDGGKTIDRLKGIIVTHPDRDHMDGIIQLIADWLPDKPENVSVDKPLKFQGPVIVNDIFINSPNAHYLVLKNLLKTKNFKAEKLAVGDPAVPAAMSNESPSDLWKMIYQAPAAISRRALTVDQSVTNISSVITTWDDKVNPRIVTTGDSIGSLVLGCVDKLPDKATLGIFKIPHHGSQRNSQIDDSFDVSSTASAREANHYFFLSLICWYLYPKVAPGVDQDLFKKIMDDTLDNCSDAWIGEMTRKDPVGIYSRGGFSSEMDTTSALFRIYIANQKFVYTSDTGRLDLSNDADLQKFAVLLADRHNQLLASIYTSKPDDTAKLRQKNFLKGALKPSF</sequence>
<evidence type="ECO:0000313" key="2">
    <source>
        <dbReference type="Proteomes" id="UP000663840"/>
    </source>
</evidence>
<dbReference type="InterPro" id="IPR036866">
    <property type="entry name" value="RibonucZ/Hydroxyglut_hydro"/>
</dbReference>
<comment type="caution">
    <text evidence="1">The sequence shown here is derived from an EMBL/GenBank/DDBJ whole genome shotgun (WGS) entry which is preliminary data.</text>
</comment>
<gene>
    <name evidence="1" type="ORF">RDB_LOCUS140091</name>
</gene>
<feature type="non-terminal residue" evidence="1">
    <location>
        <position position="1"/>
    </location>
</feature>
<reference evidence="1" key="1">
    <citation type="submission" date="2021-01" db="EMBL/GenBank/DDBJ databases">
        <authorList>
            <person name="Kaushik A."/>
        </authorList>
    </citation>
    <scope>NUCLEOTIDE SEQUENCE</scope>
    <source>
        <strain evidence="1">AG1-1A</strain>
    </source>
</reference>